<evidence type="ECO:0008006" key="3">
    <source>
        <dbReference type="Google" id="ProtNLM"/>
    </source>
</evidence>
<evidence type="ECO:0000313" key="2">
    <source>
        <dbReference type="Proteomes" id="UP000257144"/>
    </source>
</evidence>
<reference evidence="1 2" key="1">
    <citation type="submission" date="2018-07" db="EMBL/GenBank/DDBJ databases">
        <title>Bacillus sp. YLB-04 draft genome sequence.</title>
        <authorList>
            <person name="Yu L."/>
            <person name="Tang X."/>
        </authorList>
    </citation>
    <scope>NUCLEOTIDE SEQUENCE [LARGE SCALE GENOMIC DNA]</scope>
    <source>
        <strain evidence="1 2">YLB-04</strain>
    </source>
</reference>
<dbReference type="OrthoDB" id="2863578at2"/>
<comment type="caution">
    <text evidence="1">The sequence shown here is derived from an EMBL/GenBank/DDBJ whole genome shotgun (WGS) entry which is preliminary data.</text>
</comment>
<organism evidence="1 2">
    <name type="scientific">Neobacillus piezotolerans</name>
    <dbReference type="NCBI Taxonomy" id="2259171"/>
    <lineage>
        <taxon>Bacteria</taxon>
        <taxon>Bacillati</taxon>
        <taxon>Bacillota</taxon>
        <taxon>Bacilli</taxon>
        <taxon>Bacillales</taxon>
        <taxon>Bacillaceae</taxon>
        <taxon>Neobacillus</taxon>
    </lineage>
</organism>
<dbReference type="AlphaFoldDB" id="A0A3D8GUH5"/>
<protein>
    <recommendedName>
        <fullName evidence="3">DnaD domain-containing protein</fullName>
    </recommendedName>
</protein>
<gene>
    <name evidence="1" type="ORF">DRW41_00530</name>
</gene>
<dbReference type="RefSeq" id="WP_115450008.1">
    <property type="nucleotide sequence ID" value="NZ_QNQT01000001.1"/>
</dbReference>
<accession>A0A3D8GUH5</accession>
<dbReference type="Proteomes" id="UP000257144">
    <property type="component" value="Unassembled WGS sequence"/>
</dbReference>
<keyword evidence="2" id="KW-1185">Reference proteome</keyword>
<name>A0A3D8GUH5_9BACI</name>
<evidence type="ECO:0000313" key="1">
    <source>
        <dbReference type="EMBL" id="RDU38095.1"/>
    </source>
</evidence>
<proteinExistence type="predicted"/>
<dbReference type="EMBL" id="QNQT01000001">
    <property type="protein sequence ID" value="RDU38095.1"/>
    <property type="molecule type" value="Genomic_DNA"/>
</dbReference>
<sequence length="162" mass="19164">MEDKKRELKENVLYGLTPEDRFKELHGITIEEWAAKRVEKIKGKTGINPEEWYIKRVTYTIPIDFLKEIHGVVTKEDLKLIKELQALGLNDDVINVLLHYVDIFSNIGMVHSLVREIGAYWVSEKILTIEKAVSYVREQQKKMRNGYTSKKQYCFRQLWLLH</sequence>